<evidence type="ECO:0000313" key="2">
    <source>
        <dbReference type="EMBL" id="MBE9665352.1"/>
    </source>
</evidence>
<organism evidence="2 3">
    <name type="scientific">Mucilaginibacter boryungensis</name>
    <dbReference type="NCBI Taxonomy" id="768480"/>
    <lineage>
        <taxon>Bacteria</taxon>
        <taxon>Pseudomonadati</taxon>
        <taxon>Bacteroidota</taxon>
        <taxon>Sphingobacteriia</taxon>
        <taxon>Sphingobacteriales</taxon>
        <taxon>Sphingobacteriaceae</taxon>
        <taxon>Mucilaginibacter</taxon>
    </lineage>
</organism>
<dbReference type="SUPFAM" id="SSF140683">
    <property type="entry name" value="SP0561-like"/>
    <property type="match status" value="1"/>
</dbReference>
<sequence>MQITIDANTKISQLLEVNRELVINTLVGLNQKFARLKNPILRGLFAKRVSVADACKISHTPLSDFLWSMEQIGFRVAKVTPTTVICSSVPAFAEPRDYLELDVRPILADGRDPLKEILAAVKLLEVEQGLKLINSFEPLPLIHLLAEKGFAHRVTSEAPDLVITCFNQVAAGPLTRLPVATEPVVDGELFDRTLAGFSPQNITYVDVRQLEMPKPMLTILERTSAIRVGKPLFVYHKKIPIYLLPELEKQGLAYLFKNIGPGDVHLLILRK</sequence>
<dbReference type="Gene3D" id="1.10.3910.10">
    <property type="entry name" value="SP0561-like"/>
    <property type="match status" value="1"/>
</dbReference>
<dbReference type="EMBL" id="JADFFM010000001">
    <property type="protein sequence ID" value="MBE9665352.1"/>
    <property type="molecule type" value="Genomic_DNA"/>
</dbReference>
<dbReference type="InterPro" id="IPR018720">
    <property type="entry name" value="DUF2249"/>
</dbReference>
<feature type="domain" description="DUF2249" evidence="1">
    <location>
        <begin position="205"/>
        <end position="269"/>
    </location>
</feature>
<dbReference type="InterPro" id="IPR038062">
    <property type="entry name" value="ScdA-like_N_sf"/>
</dbReference>
<evidence type="ECO:0000259" key="1">
    <source>
        <dbReference type="Pfam" id="PF10006"/>
    </source>
</evidence>
<keyword evidence="3" id="KW-1185">Reference proteome</keyword>
<protein>
    <submittedName>
        <fullName evidence="2">DUF2249 domain-containing protein</fullName>
    </submittedName>
</protein>
<dbReference type="Proteomes" id="UP000632774">
    <property type="component" value="Unassembled WGS sequence"/>
</dbReference>
<proteinExistence type="predicted"/>
<accession>A0ABR9XD82</accession>
<dbReference type="Pfam" id="PF10006">
    <property type="entry name" value="DUF2249"/>
    <property type="match status" value="2"/>
</dbReference>
<comment type="caution">
    <text evidence="2">The sequence shown here is derived from an EMBL/GenBank/DDBJ whole genome shotgun (WGS) entry which is preliminary data.</text>
</comment>
<reference evidence="2 3" key="1">
    <citation type="submission" date="2020-10" db="EMBL/GenBank/DDBJ databases">
        <title>Mucilaginibacter mali sp. nov., isolated from rhizosphere soil of apple orchard.</title>
        <authorList>
            <person name="Lee J.-S."/>
            <person name="Kim H.S."/>
            <person name="Kim J.-S."/>
        </authorList>
    </citation>
    <scope>NUCLEOTIDE SEQUENCE [LARGE SCALE GENOMIC DNA]</scope>
    <source>
        <strain evidence="2 3">KCTC 23157</strain>
    </source>
</reference>
<name>A0ABR9XD82_9SPHI</name>
<evidence type="ECO:0000313" key="3">
    <source>
        <dbReference type="Proteomes" id="UP000632774"/>
    </source>
</evidence>
<dbReference type="RefSeq" id="WP_194104749.1">
    <property type="nucleotide sequence ID" value="NZ_JADFFM010000001.1"/>
</dbReference>
<gene>
    <name evidence="2" type="ORF">IRJ18_03190</name>
</gene>
<feature type="domain" description="DUF2249" evidence="1">
    <location>
        <begin position="100"/>
        <end position="160"/>
    </location>
</feature>